<gene>
    <name evidence="1" type="ORF">AWN90_13625</name>
</gene>
<accession>A0A164HUF0</accession>
<evidence type="ECO:0000313" key="2">
    <source>
        <dbReference type="Proteomes" id="UP000076512"/>
    </source>
</evidence>
<comment type="caution">
    <text evidence="1">The sequence shown here is derived from an EMBL/GenBank/DDBJ whole genome shotgun (WGS) entry which is preliminary data.</text>
</comment>
<keyword evidence="2" id="KW-1185">Reference proteome</keyword>
<dbReference type="AlphaFoldDB" id="A0A164HUF0"/>
<dbReference type="Proteomes" id="UP000076512">
    <property type="component" value="Unassembled WGS sequence"/>
</dbReference>
<protein>
    <submittedName>
        <fullName evidence="1">Uncharacterized protein</fullName>
    </submittedName>
</protein>
<organism evidence="1 2">
    <name type="scientific">Nocardia terpenica</name>
    <dbReference type="NCBI Taxonomy" id="455432"/>
    <lineage>
        <taxon>Bacteria</taxon>
        <taxon>Bacillati</taxon>
        <taxon>Actinomycetota</taxon>
        <taxon>Actinomycetes</taxon>
        <taxon>Mycobacteriales</taxon>
        <taxon>Nocardiaceae</taxon>
        <taxon>Nocardia</taxon>
    </lineage>
</organism>
<evidence type="ECO:0000313" key="1">
    <source>
        <dbReference type="EMBL" id="KZM68824.1"/>
    </source>
</evidence>
<sequence length="232" mass="24911">MVTSKYGQDINKDAVMGIVTGGARTKYNATAGQWGGEFDRVATLAATVKDGQKQLKDRLDLLEGVNGYMSLFMGNNWDVVGKKEILLPFDQQLGPAKGAEMFQGGIKFISKGLWRSDTHVTFAKAPQAWFSGGPVNATVTLGVYKIADQSLYTAHSFDLVITVQGEETAAFSHTFVIPADNAYYAKVSVQHPKDKATVFGGTLRSALSVNRWDTGTENAVVAPIVPDGGTLS</sequence>
<dbReference type="EMBL" id="LWGR01000021">
    <property type="protein sequence ID" value="KZM68824.1"/>
    <property type="molecule type" value="Genomic_DNA"/>
</dbReference>
<reference evidence="1 2" key="1">
    <citation type="submission" date="2016-04" db="EMBL/GenBank/DDBJ databases">
        <authorList>
            <person name="Evans L.H."/>
            <person name="Alamgir A."/>
            <person name="Owens N."/>
            <person name="Weber N.D."/>
            <person name="Virtaneva K."/>
            <person name="Barbian K."/>
            <person name="Babar A."/>
            <person name="Rosenke K."/>
        </authorList>
    </citation>
    <scope>NUCLEOTIDE SEQUENCE [LARGE SCALE GENOMIC DNA]</scope>
    <source>
        <strain evidence="1 2">IFM 0406</strain>
    </source>
</reference>
<proteinExistence type="predicted"/>
<dbReference type="STRING" id="455432.AWN90_13625"/>
<name>A0A164HUF0_9NOCA</name>